<keyword evidence="3 6" id="KW-0863">Zinc-finger</keyword>
<dbReference type="PANTHER" id="PTHR43096">
    <property type="entry name" value="DNAJ HOMOLOG 1, MITOCHONDRIAL-RELATED"/>
    <property type="match status" value="1"/>
</dbReference>
<accession>A0A9W6BV62</accession>
<dbReference type="Gene3D" id="6.20.20.10">
    <property type="match status" value="2"/>
</dbReference>
<keyword evidence="2" id="KW-0677">Repeat</keyword>
<dbReference type="GO" id="GO:0042026">
    <property type="term" value="P:protein refolding"/>
    <property type="evidence" value="ECO:0007669"/>
    <property type="project" value="TreeGrafter"/>
</dbReference>
<feature type="domain" description="CR-type" evidence="9">
    <location>
        <begin position="167"/>
        <end position="255"/>
    </location>
</feature>
<dbReference type="GO" id="GO:0031072">
    <property type="term" value="F:heat shock protein binding"/>
    <property type="evidence" value="ECO:0007669"/>
    <property type="project" value="InterPro"/>
</dbReference>
<dbReference type="InterPro" id="IPR036869">
    <property type="entry name" value="J_dom_sf"/>
</dbReference>
<evidence type="ECO:0000256" key="7">
    <source>
        <dbReference type="SAM" id="MobiDB-lite"/>
    </source>
</evidence>
<evidence type="ECO:0000256" key="4">
    <source>
        <dbReference type="ARBA" id="ARBA00022833"/>
    </source>
</evidence>
<dbReference type="PRINTS" id="PR00625">
    <property type="entry name" value="JDOMAIN"/>
</dbReference>
<dbReference type="EMBL" id="BRXU01000022">
    <property type="protein sequence ID" value="GLC58430.1"/>
    <property type="molecule type" value="Genomic_DNA"/>
</dbReference>
<dbReference type="SMART" id="SM00271">
    <property type="entry name" value="DnaJ"/>
    <property type="match status" value="1"/>
</dbReference>
<keyword evidence="11" id="KW-1185">Reference proteome</keyword>
<sequence length="435" mass="44836">MRIGTWPFLVNRTHRLNYFGPPRTVVSRASPRADACHTGRPRTLYGLLGIKRSATPAEIRAAYRSAARRLHPDTNPSPAAQEDFQRIKAAYEVLNDSRLRKVYDNLGLGALGPEFSDLGSYLAAGQQENVGSGAASGGRRRSGGGGGVRGRDVHLVLGLMLSEAAQGADKALSYEAMSACEECKGSGCATAPPPCPVCRGSGQILKSSYFGAEASGLYGGAKVMGLDTCPACAGTGQVRQPPCNSCGGRGRRLASRELTVRIPAGVERGQVLRVVGEGGAGRCGGAAGDLLVRLEVYPDPNLERRGYDLHSSLPVDVFVAVLGGAVAVDSVRGSRLLEVPPGSQPGDVLRLAGAGIVRAAPGGGGGILRGDHYFTLSVRLPSAGELCATSLELLTRLATIDTTMRRRGAGGRRRAGTEGGSQGTGPAAAGGPAGV</sequence>
<evidence type="ECO:0000256" key="6">
    <source>
        <dbReference type="PROSITE-ProRule" id="PRU00546"/>
    </source>
</evidence>
<dbReference type="InterPro" id="IPR002939">
    <property type="entry name" value="DnaJ_C"/>
</dbReference>
<dbReference type="CDD" id="cd10747">
    <property type="entry name" value="DnaJ_C"/>
    <property type="match status" value="1"/>
</dbReference>
<dbReference type="CDD" id="cd10719">
    <property type="entry name" value="DnaJ_zf"/>
    <property type="match status" value="1"/>
</dbReference>
<evidence type="ECO:0000313" key="10">
    <source>
        <dbReference type="EMBL" id="GLC58430.1"/>
    </source>
</evidence>
<evidence type="ECO:0000256" key="3">
    <source>
        <dbReference type="ARBA" id="ARBA00022771"/>
    </source>
</evidence>
<dbReference type="OrthoDB" id="540730at2759"/>
<evidence type="ECO:0000256" key="5">
    <source>
        <dbReference type="ARBA" id="ARBA00023186"/>
    </source>
</evidence>
<organism evidence="10 11">
    <name type="scientific">Pleodorina starrii</name>
    <dbReference type="NCBI Taxonomy" id="330485"/>
    <lineage>
        <taxon>Eukaryota</taxon>
        <taxon>Viridiplantae</taxon>
        <taxon>Chlorophyta</taxon>
        <taxon>core chlorophytes</taxon>
        <taxon>Chlorophyceae</taxon>
        <taxon>CS clade</taxon>
        <taxon>Chlamydomonadales</taxon>
        <taxon>Volvocaceae</taxon>
        <taxon>Pleodorina</taxon>
    </lineage>
</organism>
<dbReference type="InterPro" id="IPR012724">
    <property type="entry name" value="DnaJ"/>
</dbReference>
<comment type="caution">
    <text evidence="10">The sequence shown here is derived from an EMBL/GenBank/DDBJ whole genome shotgun (WGS) entry which is preliminary data.</text>
</comment>
<evidence type="ECO:0000313" key="11">
    <source>
        <dbReference type="Proteomes" id="UP001165080"/>
    </source>
</evidence>
<keyword evidence="1 6" id="KW-0479">Metal-binding</keyword>
<dbReference type="Gene3D" id="1.10.287.110">
    <property type="entry name" value="DnaJ domain"/>
    <property type="match status" value="1"/>
</dbReference>
<dbReference type="GO" id="GO:0005524">
    <property type="term" value="F:ATP binding"/>
    <property type="evidence" value="ECO:0007669"/>
    <property type="project" value="InterPro"/>
</dbReference>
<dbReference type="InterPro" id="IPR001305">
    <property type="entry name" value="HSP_DnaJ_Cys-rich_dom"/>
</dbReference>
<dbReference type="SUPFAM" id="SSF49493">
    <property type="entry name" value="HSP40/DnaJ peptide-binding domain"/>
    <property type="match status" value="2"/>
</dbReference>
<dbReference type="InterPro" id="IPR008971">
    <property type="entry name" value="HSP40/DnaJ_pept-bd"/>
</dbReference>
<dbReference type="InterPro" id="IPR036410">
    <property type="entry name" value="HSP_DnaJ_Cys-rich_dom_sf"/>
</dbReference>
<proteinExistence type="inferred from homology"/>
<dbReference type="SUPFAM" id="SSF57938">
    <property type="entry name" value="DnaJ/Hsp40 cysteine-rich domain"/>
    <property type="match status" value="1"/>
</dbReference>
<dbReference type="AlphaFoldDB" id="A0A9W6BV62"/>
<dbReference type="Gene3D" id="2.60.260.20">
    <property type="entry name" value="Urease metallochaperone UreE, N-terminal domain"/>
    <property type="match status" value="2"/>
</dbReference>
<dbReference type="Pfam" id="PF00226">
    <property type="entry name" value="DnaJ"/>
    <property type="match status" value="1"/>
</dbReference>
<gene>
    <name evidence="10" type="primary">PLEST011017</name>
    <name evidence="10" type="ORF">PLESTB_001357900</name>
</gene>
<dbReference type="GO" id="GO:0008270">
    <property type="term" value="F:zinc ion binding"/>
    <property type="evidence" value="ECO:0007669"/>
    <property type="project" value="UniProtKB-KW"/>
</dbReference>
<feature type="compositionally biased region" description="Basic residues" evidence="7">
    <location>
        <begin position="405"/>
        <end position="414"/>
    </location>
</feature>
<feature type="region of interest" description="Disordered" evidence="7">
    <location>
        <begin position="404"/>
        <end position="435"/>
    </location>
</feature>
<dbReference type="GO" id="GO:0005737">
    <property type="term" value="C:cytoplasm"/>
    <property type="evidence" value="ECO:0007669"/>
    <property type="project" value="TreeGrafter"/>
</dbReference>
<keyword evidence="5" id="KW-0143">Chaperone</keyword>
<dbReference type="InterPro" id="IPR001623">
    <property type="entry name" value="DnaJ_domain"/>
</dbReference>
<keyword evidence="4 6" id="KW-0862">Zinc</keyword>
<dbReference type="PANTHER" id="PTHR43096:SF52">
    <property type="entry name" value="DNAJ HOMOLOG 1, MITOCHONDRIAL-RELATED"/>
    <property type="match status" value="1"/>
</dbReference>
<name>A0A9W6BV62_9CHLO</name>
<protein>
    <submittedName>
        <fullName evidence="10">Uncharacterized protein</fullName>
    </submittedName>
</protein>
<dbReference type="PROSITE" id="PS51188">
    <property type="entry name" value="ZF_CR"/>
    <property type="match status" value="1"/>
</dbReference>
<feature type="compositionally biased region" description="Low complexity" evidence="7">
    <location>
        <begin position="424"/>
        <end position="435"/>
    </location>
</feature>
<evidence type="ECO:0000256" key="1">
    <source>
        <dbReference type="ARBA" id="ARBA00022723"/>
    </source>
</evidence>
<dbReference type="CDD" id="cd06257">
    <property type="entry name" value="DnaJ"/>
    <property type="match status" value="1"/>
</dbReference>
<dbReference type="PROSITE" id="PS50076">
    <property type="entry name" value="DNAJ_2"/>
    <property type="match status" value="1"/>
</dbReference>
<dbReference type="PROSITE" id="PS00636">
    <property type="entry name" value="DNAJ_1"/>
    <property type="match status" value="1"/>
</dbReference>
<dbReference type="HAMAP" id="MF_01152">
    <property type="entry name" value="DnaJ"/>
    <property type="match status" value="1"/>
</dbReference>
<dbReference type="Proteomes" id="UP001165080">
    <property type="component" value="Unassembled WGS sequence"/>
</dbReference>
<reference evidence="10 11" key="1">
    <citation type="journal article" date="2023" name="Commun. Biol.">
        <title>Reorganization of the ancestral sex-determining regions during the evolution of trioecy in Pleodorina starrii.</title>
        <authorList>
            <person name="Takahashi K."/>
            <person name="Suzuki S."/>
            <person name="Kawai-Toyooka H."/>
            <person name="Yamamoto K."/>
            <person name="Hamaji T."/>
            <person name="Ootsuki R."/>
            <person name="Yamaguchi H."/>
            <person name="Kawachi M."/>
            <person name="Higashiyama T."/>
            <person name="Nozaki H."/>
        </authorList>
    </citation>
    <scope>NUCLEOTIDE SEQUENCE [LARGE SCALE GENOMIC DNA]</scope>
    <source>
        <strain evidence="10 11">NIES-4479</strain>
    </source>
</reference>
<dbReference type="GO" id="GO:0051082">
    <property type="term" value="F:unfolded protein binding"/>
    <property type="evidence" value="ECO:0007669"/>
    <property type="project" value="InterPro"/>
</dbReference>
<dbReference type="Pfam" id="PF01556">
    <property type="entry name" value="DnaJ_C"/>
    <property type="match status" value="1"/>
</dbReference>
<feature type="zinc finger region" description="CR-type" evidence="6">
    <location>
        <begin position="167"/>
        <end position="255"/>
    </location>
</feature>
<feature type="domain" description="J" evidence="8">
    <location>
        <begin position="43"/>
        <end position="107"/>
    </location>
</feature>
<dbReference type="InterPro" id="IPR018253">
    <property type="entry name" value="DnaJ_domain_CS"/>
</dbReference>
<dbReference type="SUPFAM" id="SSF46565">
    <property type="entry name" value="Chaperone J-domain"/>
    <property type="match status" value="1"/>
</dbReference>
<evidence type="ECO:0000259" key="8">
    <source>
        <dbReference type="PROSITE" id="PS50076"/>
    </source>
</evidence>
<evidence type="ECO:0000256" key="2">
    <source>
        <dbReference type="ARBA" id="ARBA00022737"/>
    </source>
</evidence>
<evidence type="ECO:0000259" key="9">
    <source>
        <dbReference type="PROSITE" id="PS51188"/>
    </source>
</evidence>
<dbReference type="GO" id="GO:0009408">
    <property type="term" value="P:response to heat"/>
    <property type="evidence" value="ECO:0007669"/>
    <property type="project" value="InterPro"/>
</dbReference>